<dbReference type="AlphaFoldDB" id="A0A1H6PZG5"/>
<comment type="subcellular location">
    <subcellularLocation>
        <location evidence="1">Golgi apparatus</location>
        <location evidence="1">trans-Golgi network</location>
    </subcellularLocation>
</comment>
<dbReference type="InterPro" id="IPR008153">
    <property type="entry name" value="GAE_dom"/>
</dbReference>
<dbReference type="InterPro" id="IPR002014">
    <property type="entry name" value="VHS_dom"/>
</dbReference>
<comment type="function">
    <text evidence="6">May play a role in the regulation of membrane traffic through the trans-Golgi network.</text>
</comment>
<feature type="domain" description="GAE" evidence="10">
    <location>
        <begin position="505"/>
        <end position="616"/>
    </location>
</feature>
<keyword evidence="4" id="KW-0333">Golgi apparatus</keyword>
<keyword evidence="3" id="KW-0653">Protein transport</keyword>
<dbReference type="PROSITE" id="PS50179">
    <property type="entry name" value="VHS"/>
    <property type="match status" value="1"/>
</dbReference>
<dbReference type="PANTHER" id="PTHR47180:SF1">
    <property type="entry name" value="ADP-RIBOSYLATION FACTOR-BINDING PROTEIN GGA1-RELATED"/>
    <property type="match status" value="1"/>
</dbReference>
<comment type="subunit">
    <text evidence="7">Binds to ARF1 and ARF2.</text>
</comment>
<dbReference type="GO" id="GO:0005802">
    <property type="term" value="C:trans-Golgi network"/>
    <property type="evidence" value="ECO:0007669"/>
    <property type="project" value="UniProtKB-ARBA"/>
</dbReference>
<proteinExistence type="predicted"/>
<dbReference type="Pfam" id="PF03127">
    <property type="entry name" value="GAT"/>
    <property type="match status" value="1"/>
</dbReference>
<gene>
    <name evidence="13" type="ORF">B0I71DRAFT_158356</name>
    <name evidence="12" type="ORF">YALI1_D35809g</name>
</gene>
<dbReference type="PROSITE" id="PS50909">
    <property type="entry name" value="GAT"/>
    <property type="match status" value="1"/>
</dbReference>
<dbReference type="VEuPathDB" id="FungiDB:YALI0_D27192g"/>
<reference evidence="13 15" key="2">
    <citation type="submission" date="2018-07" db="EMBL/GenBank/DDBJ databases">
        <title>Draft Genome Assemblies for Five Robust Yarrowia lipolytica Strains Exhibiting High Lipid Production and Pentose Sugar Utilization and Sugar Alcohol Secretion from Undetoxified Lignocellulosic Biomass Hydrolysates.</title>
        <authorList>
            <consortium name="DOE Joint Genome Institute"/>
            <person name="Walker C."/>
            <person name="Ryu S."/>
            <person name="Na H."/>
            <person name="Zane M."/>
            <person name="LaButti K."/>
            <person name="Lipzen A."/>
            <person name="Haridas S."/>
            <person name="Barry K."/>
            <person name="Grigoriev I.V."/>
            <person name="Quarterman J."/>
            <person name="Slininger P."/>
            <person name="Dien B."/>
            <person name="Trinh C.T."/>
        </authorList>
    </citation>
    <scope>NUCLEOTIDE SEQUENCE [LARGE SCALE GENOMIC DNA]</scope>
    <source>
        <strain evidence="13 15">YB392</strain>
    </source>
</reference>
<dbReference type="Gene3D" id="1.20.58.160">
    <property type="match status" value="1"/>
</dbReference>
<dbReference type="GeneID" id="2910297"/>
<feature type="region of interest" description="Disordered" evidence="8">
    <location>
        <begin position="362"/>
        <end position="383"/>
    </location>
</feature>
<keyword evidence="2" id="KW-0813">Transport</keyword>
<sequence length="616" mass="65382">MADYTARFRVDDDYYVQATPRTGSGSSQSNAKLFKLISAACAPHLVEPNLALDFEVADYINSKKGNSARDAAQAIVKLINHQSRNVSIMALSLLDICVKNCGYPFHLQISRKEFLNELVKKFPEKPPMNYTHTQCLILEVLQDWRETLCKHSRYKDDLGYIRDMHRLLTYKGYHFPEVNRDDAAVLREAESLKSAAELEAEEQDAHSAKLQELIRSGSPRDLQEANHLMKIMAGFKESKTNYAAKAAEDLEKIKTKAQLLDEMMQGHPSGTPFKPDDVYAEMYSAVKAAHPRIQKMTEEEGQDEETVAKLLQLNDYLHSLVEKFELLRKGDFGGAGAVNTKAPSGSATSKAVVSDLIDFGDDEPAAGGAGGATPAGNSGSGSGAAVDDLLGDLNGLSFNNSSGFGQGGSISLLGATNASSAASPAVSGASGKHSGTPAGSGNLFDLDFSPSASPAPAATPAPAFNFSSLSQLTANKAGETHAVKTAPSEDPAEAWNFVGASSGAAAGKEISILQTGDIKVSGLVSRSGSNVEITLQFSNKSFTDNITALDFKIAAPKSVTLKLDPASSDTLGAASINGVTQEAHVGNAGDKLKLRFKLNFNIGGKAVEEVGTVEDL</sequence>
<dbReference type="Pfam" id="PF00790">
    <property type="entry name" value="VHS"/>
    <property type="match status" value="1"/>
</dbReference>
<dbReference type="SMART" id="SM00288">
    <property type="entry name" value="VHS"/>
    <property type="match status" value="1"/>
</dbReference>
<dbReference type="Gene3D" id="1.25.40.90">
    <property type="match status" value="1"/>
</dbReference>
<evidence type="ECO:0000259" key="11">
    <source>
        <dbReference type="PROSITE" id="PS50909"/>
    </source>
</evidence>
<protein>
    <submittedName>
        <fullName evidence="13">VHS domain-domain-containing protein</fullName>
    </submittedName>
</protein>
<dbReference type="GO" id="GO:0005829">
    <property type="term" value="C:cytosol"/>
    <property type="evidence" value="ECO:0007669"/>
    <property type="project" value="GOC"/>
</dbReference>
<evidence type="ECO:0000259" key="9">
    <source>
        <dbReference type="PROSITE" id="PS50179"/>
    </source>
</evidence>
<evidence type="ECO:0000256" key="8">
    <source>
        <dbReference type="SAM" id="MobiDB-lite"/>
    </source>
</evidence>
<dbReference type="Proteomes" id="UP000182444">
    <property type="component" value="Chromosome 1D"/>
</dbReference>
<dbReference type="InterPro" id="IPR013041">
    <property type="entry name" value="Clathrin_app_Ig-like_sf"/>
</dbReference>
<dbReference type="RefSeq" id="XP_503351.1">
    <property type="nucleotide sequence ID" value="XM_503351.1"/>
</dbReference>
<evidence type="ECO:0000256" key="7">
    <source>
        <dbReference type="ARBA" id="ARBA00065344"/>
    </source>
</evidence>
<dbReference type="OrthoDB" id="2018246at2759"/>
<dbReference type="FunFam" id="1.20.58.160:FF:000003">
    <property type="entry name" value="VHS domain protein"/>
    <property type="match status" value="1"/>
</dbReference>
<dbReference type="InterPro" id="IPR041198">
    <property type="entry name" value="GGA_N-GAT"/>
</dbReference>
<dbReference type="Pfam" id="PF18308">
    <property type="entry name" value="GGA_N-GAT"/>
    <property type="match status" value="1"/>
</dbReference>
<dbReference type="GO" id="GO:0043328">
    <property type="term" value="P:protein transport to vacuole involved in ubiquitin-dependent protein catabolic process via the multivesicular body sorting pathway"/>
    <property type="evidence" value="ECO:0007669"/>
    <property type="project" value="TreeGrafter"/>
</dbReference>
<dbReference type="VEuPathDB" id="FungiDB:YALI1_D35809g"/>
<dbReference type="SUPFAM" id="SSF49348">
    <property type="entry name" value="Clathrin adaptor appendage domain"/>
    <property type="match status" value="1"/>
</dbReference>
<dbReference type="PANTHER" id="PTHR47180">
    <property type="entry name" value="ADP-RIBOSYLATION FACTOR-BINDING PROTEIN GGA1-RELATED"/>
    <property type="match status" value="1"/>
</dbReference>
<feature type="compositionally biased region" description="Low complexity" evidence="8">
    <location>
        <begin position="448"/>
        <end position="459"/>
    </location>
</feature>
<dbReference type="OMA" id="NCCKEKK"/>
<dbReference type="GO" id="GO:0035091">
    <property type="term" value="F:phosphatidylinositol binding"/>
    <property type="evidence" value="ECO:0007669"/>
    <property type="project" value="InterPro"/>
</dbReference>
<dbReference type="EMBL" id="KZ858975">
    <property type="protein sequence ID" value="RDW26691.1"/>
    <property type="molecule type" value="Genomic_DNA"/>
</dbReference>
<dbReference type="CDD" id="cd14235">
    <property type="entry name" value="GAT_GGA_fungi"/>
    <property type="match status" value="1"/>
</dbReference>
<dbReference type="FunFam" id="1.25.40.90:FF:000008">
    <property type="entry name" value="VHS domain protein"/>
    <property type="match status" value="1"/>
</dbReference>
<dbReference type="eggNOG" id="KOG1087">
    <property type="taxonomic scope" value="Eukaryota"/>
</dbReference>
<feature type="domain" description="VHS" evidence="9">
    <location>
        <begin position="40"/>
        <end position="176"/>
    </location>
</feature>
<dbReference type="InterPro" id="IPR004152">
    <property type="entry name" value="GAT_dom"/>
</dbReference>
<dbReference type="GO" id="GO:0006896">
    <property type="term" value="P:Golgi to vacuole transport"/>
    <property type="evidence" value="ECO:0007669"/>
    <property type="project" value="TreeGrafter"/>
</dbReference>
<dbReference type="FunFam" id="1.20.5.170:FF:000024">
    <property type="entry name" value="VHS domain-containing protein"/>
    <property type="match status" value="1"/>
</dbReference>
<dbReference type="PROSITE" id="PS50180">
    <property type="entry name" value="GAE"/>
    <property type="match status" value="1"/>
</dbReference>
<evidence type="ECO:0000313" key="12">
    <source>
        <dbReference type="EMBL" id="AOW04717.1"/>
    </source>
</evidence>
<evidence type="ECO:0000256" key="3">
    <source>
        <dbReference type="ARBA" id="ARBA00022927"/>
    </source>
</evidence>
<dbReference type="EMBL" id="CP017556">
    <property type="protein sequence ID" value="AOW04717.1"/>
    <property type="molecule type" value="Genomic_DNA"/>
</dbReference>
<dbReference type="GO" id="GO:0006895">
    <property type="term" value="P:Golgi to endosome transport"/>
    <property type="evidence" value="ECO:0007669"/>
    <property type="project" value="UniProtKB-ARBA"/>
</dbReference>
<evidence type="ECO:0000256" key="6">
    <source>
        <dbReference type="ARBA" id="ARBA00053552"/>
    </source>
</evidence>
<dbReference type="KEGG" id="yli:2910297"/>
<dbReference type="Pfam" id="PF02883">
    <property type="entry name" value="Alpha_adaptinC2"/>
    <property type="match status" value="1"/>
</dbReference>
<dbReference type="InterPro" id="IPR038425">
    <property type="entry name" value="GAT_sf"/>
</dbReference>
<dbReference type="SUPFAM" id="SSF89009">
    <property type="entry name" value="GAT-like domain"/>
    <property type="match status" value="1"/>
</dbReference>
<dbReference type="Gene3D" id="1.20.5.170">
    <property type="match status" value="1"/>
</dbReference>
<organism evidence="12 14">
    <name type="scientific">Yarrowia lipolytica</name>
    <name type="common">Candida lipolytica</name>
    <dbReference type="NCBI Taxonomy" id="4952"/>
    <lineage>
        <taxon>Eukaryota</taxon>
        <taxon>Fungi</taxon>
        <taxon>Dikarya</taxon>
        <taxon>Ascomycota</taxon>
        <taxon>Saccharomycotina</taxon>
        <taxon>Dipodascomycetes</taxon>
        <taxon>Dipodascales</taxon>
        <taxon>Dipodascales incertae sedis</taxon>
        <taxon>Yarrowia</taxon>
    </lineage>
</organism>
<evidence type="ECO:0000256" key="4">
    <source>
        <dbReference type="ARBA" id="ARBA00023034"/>
    </source>
</evidence>
<dbReference type="InterPro" id="IPR008152">
    <property type="entry name" value="Clathrin_a/b/g-adaptin_app_Ig"/>
</dbReference>
<feature type="region of interest" description="Disordered" evidence="8">
    <location>
        <begin position="423"/>
        <end position="459"/>
    </location>
</feature>
<evidence type="ECO:0000259" key="10">
    <source>
        <dbReference type="PROSITE" id="PS50180"/>
    </source>
</evidence>
<evidence type="ECO:0000313" key="15">
    <source>
        <dbReference type="Proteomes" id="UP000256601"/>
    </source>
</evidence>
<evidence type="ECO:0000313" key="13">
    <source>
        <dbReference type="EMBL" id="RDW26691.1"/>
    </source>
</evidence>
<evidence type="ECO:0000256" key="1">
    <source>
        <dbReference type="ARBA" id="ARBA00004601"/>
    </source>
</evidence>
<dbReference type="SUPFAM" id="SSF48464">
    <property type="entry name" value="ENTH/VHS domain"/>
    <property type="match status" value="1"/>
</dbReference>
<evidence type="ECO:0000313" key="14">
    <source>
        <dbReference type="Proteomes" id="UP000182444"/>
    </source>
</evidence>
<feature type="compositionally biased region" description="Gly residues" evidence="8">
    <location>
        <begin position="367"/>
        <end position="382"/>
    </location>
</feature>
<dbReference type="Proteomes" id="UP000256601">
    <property type="component" value="Unassembled WGS sequence"/>
</dbReference>
<feature type="domain" description="GAT" evidence="11">
    <location>
        <begin position="203"/>
        <end position="329"/>
    </location>
</feature>
<name>A0A1H6PZG5_YARLL</name>
<dbReference type="InterPro" id="IPR008942">
    <property type="entry name" value="ENTH_VHS"/>
</dbReference>
<evidence type="ECO:0000256" key="2">
    <source>
        <dbReference type="ARBA" id="ARBA00022448"/>
    </source>
</evidence>
<dbReference type="Gene3D" id="2.60.40.1230">
    <property type="match status" value="1"/>
</dbReference>
<dbReference type="CDD" id="cd16998">
    <property type="entry name" value="VHS_GGA_fungi"/>
    <property type="match status" value="1"/>
</dbReference>
<dbReference type="InterPro" id="IPR052653">
    <property type="entry name" value="ARF-binding"/>
</dbReference>
<accession>A0A1H6PZG5</accession>
<dbReference type="SMART" id="SM00809">
    <property type="entry name" value="Alpha_adaptinC2"/>
    <property type="match status" value="1"/>
</dbReference>
<keyword evidence="5" id="KW-0175">Coiled coil</keyword>
<evidence type="ECO:0000256" key="5">
    <source>
        <dbReference type="ARBA" id="ARBA00023054"/>
    </source>
</evidence>
<dbReference type="GO" id="GO:0043130">
    <property type="term" value="F:ubiquitin binding"/>
    <property type="evidence" value="ECO:0007669"/>
    <property type="project" value="InterPro"/>
</dbReference>
<reference evidence="12 14" key="1">
    <citation type="journal article" date="2016" name="PLoS ONE">
        <title>Sequence Assembly of Yarrowia lipolytica Strain W29/CLIB89 Shows Transposable Element Diversity.</title>
        <authorList>
            <person name="Magnan C."/>
            <person name="Yu J."/>
            <person name="Chang I."/>
            <person name="Jahn E."/>
            <person name="Kanomata Y."/>
            <person name="Wu J."/>
            <person name="Zeller M."/>
            <person name="Oakes M."/>
            <person name="Baldi P."/>
            <person name="Sandmeyer S."/>
        </authorList>
    </citation>
    <scope>NUCLEOTIDE SEQUENCE [LARGE SCALE GENOMIC DNA]</scope>
    <source>
        <strain evidence="12">CLIB89</strain>
        <strain evidence="14">CLIB89(W29)</strain>
    </source>
</reference>